<gene>
    <name evidence="1" type="ORF">AVEN_271850_1</name>
</gene>
<keyword evidence="2" id="KW-1185">Reference proteome</keyword>
<reference evidence="1 2" key="1">
    <citation type="journal article" date="2019" name="Sci. Rep.">
        <title>Orb-weaving spider Araneus ventricosus genome elucidates the spidroin gene catalogue.</title>
        <authorList>
            <person name="Kono N."/>
            <person name="Nakamura H."/>
            <person name="Ohtoshi R."/>
            <person name="Moran D.A.P."/>
            <person name="Shinohara A."/>
            <person name="Yoshida Y."/>
            <person name="Fujiwara M."/>
            <person name="Mori M."/>
            <person name="Tomita M."/>
            <person name="Arakawa K."/>
        </authorList>
    </citation>
    <scope>NUCLEOTIDE SEQUENCE [LARGE SCALE GENOMIC DNA]</scope>
</reference>
<evidence type="ECO:0000313" key="2">
    <source>
        <dbReference type="Proteomes" id="UP000499080"/>
    </source>
</evidence>
<protein>
    <submittedName>
        <fullName evidence="1">Uncharacterized protein</fullName>
    </submittedName>
</protein>
<dbReference type="EMBL" id="BGPR01040442">
    <property type="protein sequence ID" value="GBO16560.1"/>
    <property type="molecule type" value="Genomic_DNA"/>
</dbReference>
<dbReference type="Proteomes" id="UP000499080">
    <property type="component" value="Unassembled WGS sequence"/>
</dbReference>
<evidence type="ECO:0000313" key="1">
    <source>
        <dbReference type="EMBL" id="GBO16560.1"/>
    </source>
</evidence>
<name>A0A4Y2UY63_ARAVE</name>
<accession>A0A4Y2UY63</accession>
<organism evidence="1 2">
    <name type="scientific">Araneus ventricosus</name>
    <name type="common">Orbweaver spider</name>
    <name type="synonym">Epeira ventricosa</name>
    <dbReference type="NCBI Taxonomy" id="182803"/>
    <lineage>
        <taxon>Eukaryota</taxon>
        <taxon>Metazoa</taxon>
        <taxon>Ecdysozoa</taxon>
        <taxon>Arthropoda</taxon>
        <taxon>Chelicerata</taxon>
        <taxon>Arachnida</taxon>
        <taxon>Araneae</taxon>
        <taxon>Araneomorphae</taxon>
        <taxon>Entelegynae</taxon>
        <taxon>Araneoidea</taxon>
        <taxon>Araneidae</taxon>
        <taxon>Araneus</taxon>
    </lineage>
</organism>
<comment type="caution">
    <text evidence="1">The sequence shown here is derived from an EMBL/GenBank/DDBJ whole genome shotgun (WGS) entry which is preliminary data.</text>
</comment>
<sequence>MRSSEGLRDHLRERKVSRLQKILVRTKWDKDFATDRCFQEEKSWACKMTDLIKNIFPKVSSLKKCKQATTNNSYYIKRIPVTIIANLRLQKGIVQSIRMRERYLPDILKALALGDDIFSGEEG</sequence>
<proteinExistence type="predicted"/>
<dbReference type="AlphaFoldDB" id="A0A4Y2UY63"/>